<evidence type="ECO:0000256" key="1">
    <source>
        <dbReference type="SAM" id="MobiDB-lite"/>
    </source>
</evidence>
<keyword evidence="3" id="KW-1185">Reference proteome</keyword>
<evidence type="ECO:0000313" key="3">
    <source>
        <dbReference type="Proteomes" id="UP001066276"/>
    </source>
</evidence>
<dbReference type="Proteomes" id="UP001066276">
    <property type="component" value="Chromosome 3_2"/>
</dbReference>
<dbReference type="AlphaFoldDB" id="A0AAV7TRS7"/>
<dbReference type="EMBL" id="JANPWB010000006">
    <property type="protein sequence ID" value="KAJ1179380.1"/>
    <property type="molecule type" value="Genomic_DNA"/>
</dbReference>
<reference evidence="2" key="1">
    <citation type="journal article" date="2022" name="bioRxiv">
        <title>Sequencing and chromosome-scale assembly of the giantPleurodeles waltlgenome.</title>
        <authorList>
            <person name="Brown T."/>
            <person name="Elewa A."/>
            <person name="Iarovenko S."/>
            <person name="Subramanian E."/>
            <person name="Araus A.J."/>
            <person name="Petzold A."/>
            <person name="Susuki M."/>
            <person name="Suzuki K.-i.T."/>
            <person name="Hayashi T."/>
            <person name="Toyoda A."/>
            <person name="Oliveira C."/>
            <person name="Osipova E."/>
            <person name="Leigh N.D."/>
            <person name="Simon A."/>
            <person name="Yun M.H."/>
        </authorList>
    </citation>
    <scope>NUCLEOTIDE SEQUENCE</scope>
    <source>
        <strain evidence="2">20211129_DDA</strain>
        <tissue evidence="2">Liver</tissue>
    </source>
</reference>
<feature type="compositionally biased region" description="Basic and acidic residues" evidence="1">
    <location>
        <begin position="56"/>
        <end position="70"/>
    </location>
</feature>
<gene>
    <name evidence="2" type="ORF">NDU88_004614</name>
</gene>
<comment type="caution">
    <text evidence="2">The sequence shown here is derived from an EMBL/GenBank/DDBJ whole genome shotgun (WGS) entry which is preliminary data.</text>
</comment>
<name>A0AAV7TRS7_PLEWA</name>
<sequence>MPTWPLRSSGAPLLGSPHQAPPVSPPLSGAGRAVRPTNGPSRDTAHVRAGTNRSRQGGDERPTLGDLDFGRDLTTYLKGHRLLHSALRI</sequence>
<evidence type="ECO:0000313" key="2">
    <source>
        <dbReference type="EMBL" id="KAJ1179380.1"/>
    </source>
</evidence>
<organism evidence="2 3">
    <name type="scientific">Pleurodeles waltl</name>
    <name type="common">Iberian ribbed newt</name>
    <dbReference type="NCBI Taxonomy" id="8319"/>
    <lineage>
        <taxon>Eukaryota</taxon>
        <taxon>Metazoa</taxon>
        <taxon>Chordata</taxon>
        <taxon>Craniata</taxon>
        <taxon>Vertebrata</taxon>
        <taxon>Euteleostomi</taxon>
        <taxon>Amphibia</taxon>
        <taxon>Batrachia</taxon>
        <taxon>Caudata</taxon>
        <taxon>Salamandroidea</taxon>
        <taxon>Salamandridae</taxon>
        <taxon>Pleurodelinae</taxon>
        <taxon>Pleurodeles</taxon>
    </lineage>
</organism>
<proteinExistence type="predicted"/>
<protein>
    <submittedName>
        <fullName evidence="2">Uncharacterized protein</fullName>
    </submittedName>
</protein>
<feature type="region of interest" description="Disordered" evidence="1">
    <location>
        <begin position="1"/>
        <end position="70"/>
    </location>
</feature>
<accession>A0AAV7TRS7</accession>